<dbReference type="InParanoid" id="A0A6I9THN6"/>
<dbReference type="GO" id="GO:0046872">
    <property type="term" value="F:metal ion binding"/>
    <property type="evidence" value="ECO:0007669"/>
    <property type="project" value="UniProtKB-KW"/>
</dbReference>
<keyword evidence="4" id="KW-0636">Prenylation</keyword>
<feature type="compositionally biased region" description="Basic residues" evidence="6">
    <location>
        <begin position="178"/>
        <end position="188"/>
    </location>
</feature>
<dbReference type="FunFam" id="3.30.70.100:FF:000008">
    <property type="entry name" value="Copper transport protein ATOX1"/>
    <property type="match status" value="1"/>
</dbReference>
<dbReference type="AlphaFoldDB" id="A0A6I9THN6"/>
<comment type="subcellular location">
    <subcellularLocation>
        <location evidence="1">Membrane</location>
        <topology evidence="1">Peripheral membrane protein</topology>
    </subcellularLocation>
</comment>
<keyword evidence="2" id="KW-0488">Methylation</keyword>
<evidence type="ECO:0000259" key="7">
    <source>
        <dbReference type="PROSITE" id="PS50846"/>
    </source>
</evidence>
<dbReference type="Gramene" id="SIN_1012785.t">
    <property type="protein sequence ID" value="SIN_1012785.t"/>
    <property type="gene ID" value="SIN_1012785"/>
</dbReference>
<name>A0A6I9THN6_SESIN</name>
<evidence type="ECO:0000256" key="4">
    <source>
        <dbReference type="ARBA" id="ARBA00023289"/>
    </source>
</evidence>
<dbReference type="KEGG" id="sind:105165234"/>
<dbReference type="GO" id="GO:0009626">
    <property type="term" value="P:plant-type hypersensitive response"/>
    <property type="evidence" value="ECO:0007669"/>
    <property type="project" value="UniProtKB-KW"/>
</dbReference>
<keyword evidence="3" id="KW-0479">Metal-binding</keyword>
<gene>
    <name evidence="9" type="primary">LOC105165234</name>
</gene>
<dbReference type="SUPFAM" id="SSF55008">
    <property type="entry name" value="HMA, heavy metal-associated domain"/>
    <property type="match status" value="1"/>
</dbReference>
<comment type="similarity">
    <text evidence="5">Belongs to the HIPP family.</text>
</comment>
<dbReference type="Proteomes" id="UP000504604">
    <property type="component" value="Linkage group LG6"/>
</dbReference>
<evidence type="ECO:0000313" key="9">
    <source>
        <dbReference type="RefSeq" id="XP_011082483.1"/>
    </source>
</evidence>
<dbReference type="InterPro" id="IPR006121">
    <property type="entry name" value="HMA_dom"/>
</dbReference>
<dbReference type="GO" id="GO:0016020">
    <property type="term" value="C:membrane"/>
    <property type="evidence" value="ECO:0007669"/>
    <property type="project" value="UniProtKB-SubCell"/>
</dbReference>
<dbReference type="CDD" id="cd00371">
    <property type="entry name" value="HMA"/>
    <property type="match status" value="1"/>
</dbReference>
<evidence type="ECO:0000256" key="5">
    <source>
        <dbReference type="ARBA" id="ARBA00024045"/>
    </source>
</evidence>
<evidence type="ECO:0000256" key="1">
    <source>
        <dbReference type="ARBA" id="ARBA00004170"/>
    </source>
</evidence>
<dbReference type="InterPro" id="IPR036163">
    <property type="entry name" value="HMA_dom_sf"/>
</dbReference>
<organism evidence="8 9">
    <name type="scientific">Sesamum indicum</name>
    <name type="common">Oriental sesame</name>
    <name type="synonym">Sesamum orientale</name>
    <dbReference type="NCBI Taxonomy" id="4182"/>
    <lineage>
        <taxon>Eukaryota</taxon>
        <taxon>Viridiplantae</taxon>
        <taxon>Streptophyta</taxon>
        <taxon>Embryophyta</taxon>
        <taxon>Tracheophyta</taxon>
        <taxon>Spermatophyta</taxon>
        <taxon>Magnoliopsida</taxon>
        <taxon>eudicotyledons</taxon>
        <taxon>Gunneridae</taxon>
        <taxon>Pentapetalae</taxon>
        <taxon>asterids</taxon>
        <taxon>lamiids</taxon>
        <taxon>Lamiales</taxon>
        <taxon>Pedaliaceae</taxon>
        <taxon>Sesamum</taxon>
    </lineage>
</organism>
<dbReference type="PROSITE" id="PS50846">
    <property type="entry name" value="HMA_2"/>
    <property type="match status" value="1"/>
</dbReference>
<proteinExistence type="inferred from homology"/>
<keyword evidence="8" id="KW-1185">Reference proteome</keyword>
<feature type="compositionally biased region" description="Basic and acidic residues" evidence="6">
    <location>
        <begin position="85"/>
        <end position="110"/>
    </location>
</feature>
<dbReference type="GeneID" id="105165234"/>
<accession>A0A6I9THN6</accession>
<protein>
    <submittedName>
        <fullName evidence="9">Heavy metal-associated isoprenylated plant protein 36</fullName>
    </submittedName>
</protein>
<feature type="domain" description="HMA" evidence="7">
    <location>
        <begin position="16"/>
        <end position="83"/>
    </location>
</feature>
<evidence type="ECO:0000256" key="3">
    <source>
        <dbReference type="ARBA" id="ARBA00022723"/>
    </source>
</evidence>
<dbReference type="Pfam" id="PF00403">
    <property type="entry name" value="HMA"/>
    <property type="match status" value="1"/>
</dbReference>
<dbReference type="RefSeq" id="XP_011082483.1">
    <property type="nucleotide sequence ID" value="XM_011084181.2"/>
</dbReference>
<evidence type="ECO:0000313" key="8">
    <source>
        <dbReference type="Proteomes" id="UP000504604"/>
    </source>
</evidence>
<feature type="region of interest" description="Disordered" evidence="6">
    <location>
        <begin position="78"/>
        <end position="228"/>
    </location>
</feature>
<dbReference type="OrthoDB" id="689350at2759"/>
<evidence type="ECO:0000256" key="6">
    <source>
        <dbReference type="SAM" id="MobiDB-lite"/>
    </source>
</evidence>
<dbReference type="PANTHER" id="PTHR45868:SF80">
    <property type="entry name" value="F15K9.8-RELATED"/>
    <property type="match status" value="1"/>
</dbReference>
<feature type="compositionally biased region" description="Basic and acidic residues" evidence="6">
    <location>
        <begin position="118"/>
        <end position="141"/>
    </location>
</feature>
<sequence length="308" mass="33440">MENTLSGNDSSEPLKFMTWALRVSIHCKGCKKKVKKVLQSIEGVYKIDIDSEQQKVVVTGNVDSETLIRKLVKSGKKADLWPGNSEKEGIKSEKSKKKKQEESEANKCDENASDDADENIKFAEEAETDPMKHNNDGKESQQVKLETVTGSDDPMLGMEGNGGAPELVTVTGGGGSSGRKKKKKKGKKGNTGSTIGEVQNDGGAPASSGSPPRTASLDPPVDQLNISPPHQPVFYYPQFYFAAPEYGMSYNTAPTAASGITSFHALPMHSYTYSRPNYYQPPPPSDPALDISIQKDHYSDDRSVCSIM</sequence>
<keyword evidence="4" id="KW-0449">Lipoprotein</keyword>
<dbReference type="Gene3D" id="3.30.70.100">
    <property type="match status" value="1"/>
</dbReference>
<evidence type="ECO:0000256" key="2">
    <source>
        <dbReference type="ARBA" id="ARBA00022481"/>
    </source>
</evidence>
<dbReference type="PANTHER" id="PTHR45868">
    <property type="entry name" value="HEAVY METAL-ASSOCIATED ISOPRENYLATED PLANT PROTEIN 33-RELATED"/>
    <property type="match status" value="1"/>
</dbReference>
<reference evidence="9" key="1">
    <citation type="submission" date="2025-08" db="UniProtKB">
        <authorList>
            <consortium name="RefSeq"/>
        </authorList>
    </citation>
    <scope>IDENTIFICATION</scope>
</reference>